<evidence type="ECO:0000256" key="2">
    <source>
        <dbReference type="ARBA" id="ARBA00007637"/>
    </source>
</evidence>
<dbReference type="RefSeq" id="WP_344843701.1">
    <property type="nucleotide sequence ID" value="NZ_BAABDF010000003.1"/>
</dbReference>
<dbReference type="InterPro" id="IPR001509">
    <property type="entry name" value="Epimerase_deHydtase"/>
</dbReference>
<comment type="pathway">
    <text evidence="1">Bacterial outer membrane biogenesis; LPS O-antigen biosynthesis.</text>
</comment>
<evidence type="ECO:0000256" key="1">
    <source>
        <dbReference type="ARBA" id="ARBA00005125"/>
    </source>
</evidence>
<proteinExistence type="inferred from homology"/>
<evidence type="ECO:0000313" key="5">
    <source>
        <dbReference type="Proteomes" id="UP001399917"/>
    </source>
</evidence>
<dbReference type="EMBL" id="BAABDF010000003">
    <property type="protein sequence ID" value="GAA3859350.1"/>
    <property type="molecule type" value="Genomic_DNA"/>
</dbReference>
<protein>
    <submittedName>
        <fullName evidence="4">dTDP-L-rhamnose 4-epimerase</fullName>
    </submittedName>
</protein>
<dbReference type="Proteomes" id="UP001399917">
    <property type="component" value="Unassembled WGS sequence"/>
</dbReference>
<feature type="domain" description="NAD-dependent epimerase/dehydratase" evidence="3">
    <location>
        <begin position="181"/>
        <end position="288"/>
    </location>
</feature>
<organism evidence="4 5">
    <name type="scientific">Celeribacter arenosi</name>
    <dbReference type="NCBI Taxonomy" id="792649"/>
    <lineage>
        <taxon>Bacteria</taxon>
        <taxon>Pseudomonadati</taxon>
        <taxon>Pseudomonadota</taxon>
        <taxon>Alphaproteobacteria</taxon>
        <taxon>Rhodobacterales</taxon>
        <taxon>Roseobacteraceae</taxon>
        <taxon>Celeribacter</taxon>
    </lineage>
</organism>
<comment type="caution">
    <text evidence="4">The sequence shown here is derived from an EMBL/GenBank/DDBJ whole genome shotgun (WGS) entry which is preliminary data.</text>
</comment>
<feature type="domain" description="NAD-dependent epimerase/dehydratase" evidence="3">
    <location>
        <begin position="8"/>
        <end position="139"/>
    </location>
</feature>
<reference evidence="5" key="1">
    <citation type="journal article" date="2019" name="Int. J. Syst. Evol. Microbiol.">
        <title>The Global Catalogue of Microorganisms (GCM) 10K type strain sequencing project: providing services to taxonomists for standard genome sequencing and annotation.</title>
        <authorList>
            <consortium name="The Broad Institute Genomics Platform"/>
            <consortium name="The Broad Institute Genome Sequencing Center for Infectious Disease"/>
            <person name="Wu L."/>
            <person name="Ma J."/>
        </authorList>
    </citation>
    <scope>NUCLEOTIDE SEQUENCE [LARGE SCALE GENOMIC DNA]</scope>
    <source>
        <strain evidence="5">JCM 17190</strain>
    </source>
</reference>
<dbReference type="InterPro" id="IPR036291">
    <property type="entry name" value="NAD(P)-bd_dom_sf"/>
</dbReference>
<comment type="similarity">
    <text evidence="2">Belongs to the NAD(P)-dependent epimerase/dehydratase family.</text>
</comment>
<name>A0ABP7JZ61_9RHOB</name>
<dbReference type="SUPFAM" id="SSF51735">
    <property type="entry name" value="NAD(P)-binding Rossmann-fold domains"/>
    <property type="match status" value="1"/>
</dbReference>
<dbReference type="Gene3D" id="3.40.50.720">
    <property type="entry name" value="NAD(P)-binding Rossmann-like Domain"/>
    <property type="match status" value="1"/>
</dbReference>
<dbReference type="PANTHER" id="PTHR43000">
    <property type="entry name" value="DTDP-D-GLUCOSE 4,6-DEHYDRATASE-RELATED"/>
    <property type="match status" value="1"/>
</dbReference>
<evidence type="ECO:0000259" key="3">
    <source>
        <dbReference type="Pfam" id="PF01370"/>
    </source>
</evidence>
<dbReference type="Pfam" id="PF01370">
    <property type="entry name" value="Epimerase"/>
    <property type="match status" value="2"/>
</dbReference>
<accession>A0ABP7JZ61</accession>
<gene>
    <name evidence="4" type="primary">wbiB</name>
    <name evidence="4" type="ORF">GCM10022404_07700</name>
</gene>
<keyword evidence="5" id="KW-1185">Reference proteome</keyword>
<evidence type="ECO:0000313" key="4">
    <source>
        <dbReference type="EMBL" id="GAA3859350.1"/>
    </source>
</evidence>
<sequence length="367" mass="39004">MSISDKRIFITGGAGFIGSRLALRLIADGAQVTVLDNFHPQAHEGNPDNRASLNVDGITVVEADVCDAAALQAAMKAAQPHIVFHLAAETGTGQSFDLPTRYCNVNVIGTTTLIEAIRATGGVERVIVAGSRSVYGEGACVDADGLPAAALERDPADLKNGDFAPKDRHGRSLTPVPTAAASCPVAPASIYASSKLMQEYLLTQAFWGTDVEVGILRLQNVYGPGQSLNNPYTGVLSIFARQIQEGKTLEIYEDGVITRDFVLVDDVARAFQMMAAADQMPKGIVDIGAGSGASILDVARMMLVAFGESPDKLRITGAFRPGDIRYGVADISRAAELLKWEPAMDLKEGLEKLVLWSSQQFHETTAG</sequence>